<protein>
    <submittedName>
        <fullName evidence="1">Uncharacterized protein</fullName>
    </submittedName>
</protein>
<evidence type="ECO:0000313" key="1">
    <source>
        <dbReference type="EMBL" id="CAI6333102.1"/>
    </source>
</evidence>
<reference evidence="1" key="1">
    <citation type="submission" date="2023-01" db="EMBL/GenBank/DDBJ databases">
        <authorList>
            <person name="Van Ghelder C."/>
            <person name="Rancurel C."/>
        </authorList>
    </citation>
    <scope>NUCLEOTIDE SEQUENCE</scope>
    <source>
        <strain evidence="1">CNCM I-4278</strain>
    </source>
</reference>
<proteinExistence type="predicted"/>
<sequence>MHILSCPACSTPSPPFTFLPFRTSSVTKLSKQRNGRIAEGDRYEVRKSFLLLLSPVFSLDLKKDFVISSSIVAEEGYIYCWLLSTSFRPH</sequence>
<keyword evidence="2" id="KW-1185">Reference proteome</keyword>
<name>A0A9W4UDN4_9PLEO</name>
<dbReference type="Proteomes" id="UP001152607">
    <property type="component" value="Unassembled WGS sequence"/>
</dbReference>
<comment type="caution">
    <text evidence="1">The sequence shown here is derived from an EMBL/GenBank/DDBJ whole genome shotgun (WGS) entry which is preliminary data.</text>
</comment>
<organism evidence="1 2">
    <name type="scientific">Periconia digitata</name>
    <dbReference type="NCBI Taxonomy" id="1303443"/>
    <lineage>
        <taxon>Eukaryota</taxon>
        <taxon>Fungi</taxon>
        <taxon>Dikarya</taxon>
        <taxon>Ascomycota</taxon>
        <taxon>Pezizomycotina</taxon>
        <taxon>Dothideomycetes</taxon>
        <taxon>Pleosporomycetidae</taxon>
        <taxon>Pleosporales</taxon>
        <taxon>Massarineae</taxon>
        <taxon>Periconiaceae</taxon>
        <taxon>Periconia</taxon>
    </lineage>
</organism>
<gene>
    <name evidence="1" type="ORF">PDIGIT_LOCUS6138</name>
</gene>
<dbReference type="EMBL" id="CAOQHR010000004">
    <property type="protein sequence ID" value="CAI6333102.1"/>
    <property type="molecule type" value="Genomic_DNA"/>
</dbReference>
<dbReference type="AlphaFoldDB" id="A0A9W4UDN4"/>
<accession>A0A9W4UDN4</accession>
<evidence type="ECO:0000313" key="2">
    <source>
        <dbReference type="Proteomes" id="UP001152607"/>
    </source>
</evidence>